<evidence type="ECO:0000313" key="3">
    <source>
        <dbReference type="EMBL" id="KAJ7739602.1"/>
    </source>
</evidence>
<feature type="transmembrane region" description="Helical" evidence="1">
    <location>
        <begin position="21"/>
        <end position="42"/>
    </location>
</feature>
<sequence length="606" mass="68041">MDRRAPHTARPAAGASWFSSARLVVLLQGLIPLLWFLGWFSLDGMDRDIGGFGLEVESGIWFWLNELLRWIASRDGKENQWRKLEGLFNALNGALVAPYYSQYFIRTLTRWPSKLNSWIATCVYFAWSPDLARVGSLVVCGVVGWITTFTHAHYLRASPANLSAALAAAGRYVEAIAAIGRAEEAIRLEKASDSSQKLLRLLSVRLAKCLYDGSEQNVLDAQFLSENEKVISSLRPLEAPAPGEISWWNRYERLRFEALPVRKCALNSNLEFFTLGHDSFQSLMQGFLDGWGASPERTCPGDSDVDFLKLSSHTRRNSAFLFGGVGDARHVFSTLIDLDAQALFQPFTVHFTLLDIQPAALARDLVNLLIMWNVPEPNSLSDKIECALSAKTMFYVFSCAAMPPDSHALFLTTCRQLVSALDTTGPALPPFISIDPTLVPDIVACLEFWLHLPQSISTQKVLSHSVPGDHPDFLSTIHNPWLRRECDVYSSLKVLLPPYNYVTEAVRLLGGVRRHIEQEWKPNPSLFDKTNYDLYTRGHYPEYFDKLNSPNRVLIQALGSLFSRLGDLGMMPDKRPSFQCWQRRVKGLTRQTELTPDGSLTGLDPV</sequence>
<dbReference type="Pfam" id="PF14737">
    <property type="entry name" value="DUF4470"/>
    <property type="match status" value="1"/>
</dbReference>
<keyword evidence="1" id="KW-1133">Transmembrane helix</keyword>
<keyword evidence="1" id="KW-0472">Membrane</keyword>
<evidence type="ECO:0000256" key="1">
    <source>
        <dbReference type="SAM" id="Phobius"/>
    </source>
</evidence>
<dbReference type="Proteomes" id="UP001215598">
    <property type="component" value="Unassembled WGS sequence"/>
</dbReference>
<reference evidence="3" key="1">
    <citation type="submission" date="2023-03" db="EMBL/GenBank/DDBJ databases">
        <title>Massive genome expansion in bonnet fungi (Mycena s.s.) driven by repeated elements and novel gene families across ecological guilds.</title>
        <authorList>
            <consortium name="Lawrence Berkeley National Laboratory"/>
            <person name="Harder C.B."/>
            <person name="Miyauchi S."/>
            <person name="Viragh M."/>
            <person name="Kuo A."/>
            <person name="Thoen E."/>
            <person name="Andreopoulos B."/>
            <person name="Lu D."/>
            <person name="Skrede I."/>
            <person name="Drula E."/>
            <person name="Henrissat B."/>
            <person name="Morin E."/>
            <person name="Kohler A."/>
            <person name="Barry K."/>
            <person name="LaButti K."/>
            <person name="Morin E."/>
            <person name="Salamov A."/>
            <person name="Lipzen A."/>
            <person name="Mereny Z."/>
            <person name="Hegedus B."/>
            <person name="Baldrian P."/>
            <person name="Stursova M."/>
            <person name="Weitz H."/>
            <person name="Taylor A."/>
            <person name="Grigoriev I.V."/>
            <person name="Nagy L.G."/>
            <person name="Martin F."/>
            <person name="Kauserud H."/>
        </authorList>
    </citation>
    <scope>NUCLEOTIDE SEQUENCE</scope>
    <source>
        <strain evidence="3">CBHHK182m</strain>
    </source>
</reference>
<comment type="caution">
    <text evidence="3">The sequence shown here is derived from an EMBL/GenBank/DDBJ whole genome shotgun (WGS) entry which is preliminary data.</text>
</comment>
<protein>
    <recommendedName>
        <fullName evidence="2">DUF4470 domain-containing protein</fullName>
    </recommendedName>
</protein>
<gene>
    <name evidence="3" type="ORF">B0H16DRAFT_1758833</name>
</gene>
<name>A0AAD7IBT9_9AGAR</name>
<proteinExistence type="predicted"/>
<feature type="domain" description="DUF4470" evidence="2">
    <location>
        <begin position="305"/>
        <end position="388"/>
    </location>
</feature>
<evidence type="ECO:0000259" key="2">
    <source>
        <dbReference type="Pfam" id="PF14737"/>
    </source>
</evidence>
<keyword evidence="4" id="KW-1185">Reference proteome</keyword>
<evidence type="ECO:0000313" key="4">
    <source>
        <dbReference type="Proteomes" id="UP001215598"/>
    </source>
</evidence>
<dbReference type="InterPro" id="IPR027974">
    <property type="entry name" value="DUF4470"/>
</dbReference>
<accession>A0AAD7IBT9</accession>
<keyword evidence="1" id="KW-0812">Transmembrane</keyword>
<organism evidence="3 4">
    <name type="scientific">Mycena metata</name>
    <dbReference type="NCBI Taxonomy" id="1033252"/>
    <lineage>
        <taxon>Eukaryota</taxon>
        <taxon>Fungi</taxon>
        <taxon>Dikarya</taxon>
        <taxon>Basidiomycota</taxon>
        <taxon>Agaricomycotina</taxon>
        <taxon>Agaricomycetes</taxon>
        <taxon>Agaricomycetidae</taxon>
        <taxon>Agaricales</taxon>
        <taxon>Marasmiineae</taxon>
        <taxon>Mycenaceae</taxon>
        <taxon>Mycena</taxon>
    </lineage>
</organism>
<dbReference type="EMBL" id="JARKIB010000106">
    <property type="protein sequence ID" value="KAJ7739602.1"/>
    <property type="molecule type" value="Genomic_DNA"/>
</dbReference>
<dbReference type="AlphaFoldDB" id="A0AAD7IBT9"/>